<sequence>MKGIALKITLVIAASLISALPVLAADMGSGTMGQDRQSGKDECLLMARNCGDQADTIQQRIQRINRELGKGSSVYSNDELRRLQNQLDDANHLMEILNENSGA</sequence>
<evidence type="ECO:0000256" key="1">
    <source>
        <dbReference type="SAM" id="SignalP"/>
    </source>
</evidence>
<dbReference type="EMBL" id="BLXX01000003">
    <property type="protein sequence ID" value="GFO59278.1"/>
    <property type="molecule type" value="Genomic_DNA"/>
</dbReference>
<proteinExistence type="predicted"/>
<feature type="chain" id="PRO_5028076543" evidence="1">
    <location>
        <begin position="25"/>
        <end position="103"/>
    </location>
</feature>
<dbReference type="AlphaFoldDB" id="A0A6V8MH27"/>
<evidence type="ECO:0000313" key="3">
    <source>
        <dbReference type="Proteomes" id="UP000556026"/>
    </source>
</evidence>
<feature type="signal peptide" evidence="1">
    <location>
        <begin position="1"/>
        <end position="24"/>
    </location>
</feature>
<keyword evidence="1" id="KW-0732">Signal</keyword>
<gene>
    <name evidence="2" type="ORF">GMST_16030</name>
</gene>
<name>A0A6V8MH27_9BACT</name>
<dbReference type="Proteomes" id="UP000556026">
    <property type="component" value="Unassembled WGS sequence"/>
</dbReference>
<keyword evidence="3" id="KW-1185">Reference proteome</keyword>
<evidence type="ECO:0000313" key="2">
    <source>
        <dbReference type="EMBL" id="GFO59278.1"/>
    </source>
</evidence>
<reference evidence="3" key="1">
    <citation type="submission" date="2020-06" db="EMBL/GenBank/DDBJ databases">
        <title>Draft genomic sequence of Geomonas sp. Red330.</title>
        <authorList>
            <person name="Itoh H."/>
            <person name="Zhenxing X."/>
            <person name="Ushijima N."/>
            <person name="Masuda Y."/>
            <person name="Shiratori Y."/>
            <person name="Senoo K."/>
        </authorList>
    </citation>
    <scope>NUCLEOTIDE SEQUENCE [LARGE SCALE GENOMIC DNA]</scope>
    <source>
        <strain evidence="3">Red330</strain>
    </source>
</reference>
<organism evidence="2 3">
    <name type="scientific">Geomonas silvestris</name>
    <dbReference type="NCBI Taxonomy" id="2740184"/>
    <lineage>
        <taxon>Bacteria</taxon>
        <taxon>Pseudomonadati</taxon>
        <taxon>Thermodesulfobacteriota</taxon>
        <taxon>Desulfuromonadia</taxon>
        <taxon>Geobacterales</taxon>
        <taxon>Geobacteraceae</taxon>
        <taxon>Geomonas</taxon>
    </lineage>
</organism>
<dbReference type="RefSeq" id="WP_183354108.1">
    <property type="nucleotide sequence ID" value="NZ_BLXX01000003.1"/>
</dbReference>
<protein>
    <submittedName>
        <fullName evidence="2">Uncharacterized protein</fullName>
    </submittedName>
</protein>
<comment type="caution">
    <text evidence="2">The sequence shown here is derived from an EMBL/GenBank/DDBJ whole genome shotgun (WGS) entry which is preliminary data.</text>
</comment>
<accession>A0A6V8MH27</accession>